<dbReference type="GO" id="GO:0005884">
    <property type="term" value="C:actin filament"/>
    <property type="evidence" value="ECO:0007669"/>
    <property type="project" value="TreeGrafter"/>
</dbReference>
<sequence length="123" mass="13215">MSAKCGNIKYLLQGKGGGFKWGRSGGGRGGGSSGDGGGGGGGGWGWGGGGGGWWKWGCNGRVRGRRHYHKHKKGNKNNKEDYKIGKYAECTARTRCKGMRLDCPLHCSGSCFYDCHHMCKPHY</sequence>
<dbReference type="EMBL" id="SDMP01000006">
    <property type="protein sequence ID" value="RYR51245.1"/>
    <property type="molecule type" value="Genomic_DNA"/>
</dbReference>
<comment type="caution">
    <text evidence="2">The sequence shown here is derived from an EMBL/GenBank/DDBJ whole genome shotgun (WGS) entry which is preliminary data.</text>
</comment>
<dbReference type="Proteomes" id="UP000289738">
    <property type="component" value="Chromosome A06"/>
</dbReference>
<evidence type="ECO:0000313" key="3">
    <source>
        <dbReference type="Proteomes" id="UP000289738"/>
    </source>
</evidence>
<evidence type="ECO:0000256" key="1">
    <source>
        <dbReference type="SAM" id="MobiDB-lite"/>
    </source>
</evidence>
<feature type="region of interest" description="Disordered" evidence="1">
    <location>
        <begin position="22"/>
        <end position="46"/>
    </location>
</feature>
<proteinExistence type="predicted"/>
<name>A0A445CJY3_ARAHY</name>
<accession>A0A445CJY3</accession>
<protein>
    <submittedName>
        <fullName evidence="2">Uncharacterized protein</fullName>
    </submittedName>
</protein>
<dbReference type="PANTHER" id="PTHR48226">
    <property type="entry name" value="OS06G0326200 PROTEIN"/>
    <property type="match status" value="1"/>
</dbReference>
<dbReference type="AlphaFoldDB" id="A0A445CJY3"/>
<keyword evidence="3" id="KW-1185">Reference proteome</keyword>
<dbReference type="GO" id="GO:0030048">
    <property type="term" value="P:actin filament-based movement"/>
    <property type="evidence" value="ECO:0007669"/>
    <property type="project" value="TreeGrafter"/>
</dbReference>
<evidence type="ECO:0000313" key="2">
    <source>
        <dbReference type="EMBL" id="RYR51245.1"/>
    </source>
</evidence>
<organism evidence="2 3">
    <name type="scientific">Arachis hypogaea</name>
    <name type="common">Peanut</name>
    <dbReference type="NCBI Taxonomy" id="3818"/>
    <lineage>
        <taxon>Eukaryota</taxon>
        <taxon>Viridiplantae</taxon>
        <taxon>Streptophyta</taxon>
        <taxon>Embryophyta</taxon>
        <taxon>Tracheophyta</taxon>
        <taxon>Spermatophyta</taxon>
        <taxon>Magnoliopsida</taxon>
        <taxon>eudicotyledons</taxon>
        <taxon>Gunneridae</taxon>
        <taxon>Pentapetalae</taxon>
        <taxon>rosids</taxon>
        <taxon>fabids</taxon>
        <taxon>Fabales</taxon>
        <taxon>Fabaceae</taxon>
        <taxon>Papilionoideae</taxon>
        <taxon>50 kb inversion clade</taxon>
        <taxon>dalbergioids sensu lato</taxon>
        <taxon>Dalbergieae</taxon>
        <taxon>Pterocarpus clade</taxon>
        <taxon>Arachis</taxon>
    </lineage>
</organism>
<dbReference type="PANTHER" id="PTHR48226:SF1">
    <property type="entry name" value="WAS_WASL-INTERACTING PROTEIN FAMILY MEMBER 1"/>
    <property type="match status" value="1"/>
</dbReference>
<dbReference type="InterPro" id="IPR053099">
    <property type="entry name" value="WAS/WASL-interacting_domain"/>
</dbReference>
<gene>
    <name evidence="2" type="ORF">Ahy_A06g026267</name>
</gene>
<reference evidence="2 3" key="1">
    <citation type="submission" date="2019-01" db="EMBL/GenBank/DDBJ databases">
        <title>Sequencing of cultivated peanut Arachis hypogaea provides insights into genome evolution and oil improvement.</title>
        <authorList>
            <person name="Chen X."/>
        </authorList>
    </citation>
    <scope>NUCLEOTIDE SEQUENCE [LARGE SCALE GENOMIC DNA]</scope>
    <source>
        <strain evidence="3">cv. Fuhuasheng</strain>
        <tissue evidence="2">Leaves</tissue>
    </source>
</reference>